<feature type="compositionally biased region" description="Basic and acidic residues" evidence="2">
    <location>
        <begin position="481"/>
        <end position="510"/>
    </location>
</feature>
<keyword evidence="3" id="KW-0812">Transmembrane</keyword>
<evidence type="ECO:0000256" key="2">
    <source>
        <dbReference type="SAM" id="MobiDB-lite"/>
    </source>
</evidence>
<feature type="transmembrane region" description="Helical" evidence="3">
    <location>
        <begin position="131"/>
        <end position="152"/>
    </location>
</feature>
<protein>
    <submittedName>
        <fullName evidence="4">Uncharacterized protein</fullName>
    </submittedName>
</protein>
<feature type="region of interest" description="Disordered" evidence="2">
    <location>
        <begin position="481"/>
        <end position="544"/>
    </location>
</feature>
<feature type="compositionally biased region" description="Basic and acidic residues" evidence="2">
    <location>
        <begin position="431"/>
        <end position="456"/>
    </location>
</feature>
<name>A0A285KCB9_9ACTN</name>
<feature type="transmembrane region" description="Helical" evidence="3">
    <location>
        <begin position="98"/>
        <end position="119"/>
    </location>
</feature>
<dbReference type="Proteomes" id="UP000219612">
    <property type="component" value="Unassembled WGS sequence"/>
</dbReference>
<keyword evidence="1" id="KW-0175">Coiled coil</keyword>
<evidence type="ECO:0000313" key="5">
    <source>
        <dbReference type="Proteomes" id="UP000219612"/>
    </source>
</evidence>
<organism evidence="4 5">
    <name type="scientific">Paractinoplanes atraurantiacus</name>
    <dbReference type="NCBI Taxonomy" id="1036182"/>
    <lineage>
        <taxon>Bacteria</taxon>
        <taxon>Bacillati</taxon>
        <taxon>Actinomycetota</taxon>
        <taxon>Actinomycetes</taxon>
        <taxon>Micromonosporales</taxon>
        <taxon>Micromonosporaceae</taxon>
        <taxon>Paractinoplanes</taxon>
    </lineage>
</organism>
<evidence type="ECO:0000256" key="1">
    <source>
        <dbReference type="SAM" id="Coils"/>
    </source>
</evidence>
<dbReference type="EMBL" id="OBDY01000037">
    <property type="protein sequence ID" value="SNY70242.1"/>
    <property type="molecule type" value="Genomic_DNA"/>
</dbReference>
<feature type="coiled-coil region" evidence="1">
    <location>
        <begin position="394"/>
        <end position="421"/>
    </location>
</feature>
<evidence type="ECO:0000256" key="3">
    <source>
        <dbReference type="SAM" id="Phobius"/>
    </source>
</evidence>
<accession>A0A285KCB9</accession>
<reference evidence="4 5" key="1">
    <citation type="submission" date="2017-09" db="EMBL/GenBank/DDBJ databases">
        <authorList>
            <person name="Ehlers B."/>
            <person name="Leendertz F.H."/>
        </authorList>
    </citation>
    <scope>NUCLEOTIDE SEQUENCE [LARGE SCALE GENOMIC DNA]</scope>
    <source>
        <strain evidence="4 5">CGMCC 4.6857</strain>
    </source>
</reference>
<evidence type="ECO:0000313" key="4">
    <source>
        <dbReference type="EMBL" id="SNY70242.1"/>
    </source>
</evidence>
<sequence>MVDPGTRRDRVRAYGGLVEPLSPVAMPTLSTLVAATVFSTTFLTTRVHRENERAVDHALALDALLATARRDQKPLDAEWFDEQRTVFQGARHDRLADLVLGLNVVIASAAAGLAVAFGVESATDWGSPQGWALVALGGVAVLVLGVGGVDVLRARRVLARRLSETTMGQLAVSERAVRRLAAGKSFDRRRLARARAATARAVHTSRGLYGPAHAWRAEVELLALAHPTAPDHLVKAGRWLDRAIAAGPPTAAVLAAKAYVHEEFGAGHLAEGDTGGAAAAFELAAEAWCQSAELHFRASERMTGERGDVYDRQHRPRRPETLAAALDRLPIGTGPALITARLLAQAAAEHPDRGDVAVRALGGWLHRLLRDFGEMPTQLAGRQILDSTTYEPARELVEQVRAEVEEQTRRAREELDRLYESAAQRQRELDRMIAHDRERDETRSAEELARQSRLERGVGSPEDLAWQEQTIAEITSPRTLADVERDSQEMREAKKQAEAGRRRVQERGREVAAAAHRLQRRQAGRATEADLAEDGRLAEELRDT</sequence>
<keyword evidence="3" id="KW-0472">Membrane</keyword>
<keyword evidence="5" id="KW-1185">Reference proteome</keyword>
<proteinExistence type="predicted"/>
<feature type="compositionally biased region" description="Basic and acidic residues" evidence="2">
    <location>
        <begin position="533"/>
        <end position="544"/>
    </location>
</feature>
<feature type="region of interest" description="Disordered" evidence="2">
    <location>
        <begin position="431"/>
        <end position="466"/>
    </location>
</feature>
<gene>
    <name evidence="4" type="ORF">SAMN05421748_13745</name>
</gene>
<keyword evidence="3" id="KW-1133">Transmembrane helix</keyword>
<dbReference type="AlphaFoldDB" id="A0A285KCB9"/>